<comment type="caution">
    <text evidence="1">The sequence shown here is derived from an EMBL/GenBank/DDBJ whole genome shotgun (WGS) entry which is preliminary data.</text>
</comment>
<keyword evidence="2" id="KW-1185">Reference proteome</keyword>
<evidence type="ECO:0000313" key="2">
    <source>
        <dbReference type="Proteomes" id="UP001281147"/>
    </source>
</evidence>
<gene>
    <name evidence="1" type="ORF">LTR37_007522</name>
</gene>
<dbReference type="EMBL" id="JAUTXU010000053">
    <property type="protein sequence ID" value="KAK3714788.1"/>
    <property type="molecule type" value="Genomic_DNA"/>
</dbReference>
<organism evidence="1 2">
    <name type="scientific">Vermiconidia calcicola</name>
    <dbReference type="NCBI Taxonomy" id="1690605"/>
    <lineage>
        <taxon>Eukaryota</taxon>
        <taxon>Fungi</taxon>
        <taxon>Dikarya</taxon>
        <taxon>Ascomycota</taxon>
        <taxon>Pezizomycotina</taxon>
        <taxon>Dothideomycetes</taxon>
        <taxon>Dothideomycetidae</taxon>
        <taxon>Mycosphaerellales</taxon>
        <taxon>Extremaceae</taxon>
        <taxon>Vermiconidia</taxon>
    </lineage>
</organism>
<dbReference type="Proteomes" id="UP001281147">
    <property type="component" value="Unassembled WGS sequence"/>
</dbReference>
<protein>
    <submittedName>
        <fullName evidence="1">Uncharacterized protein</fullName>
    </submittedName>
</protein>
<reference evidence="1" key="1">
    <citation type="submission" date="2023-07" db="EMBL/GenBank/DDBJ databases">
        <title>Black Yeasts Isolated from many extreme environments.</title>
        <authorList>
            <person name="Coleine C."/>
            <person name="Stajich J.E."/>
            <person name="Selbmann L."/>
        </authorList>
    </citation>
    <scope>NUCLEOTIDE SEQUENCE</scope>
    <source>
        <strain evidence="1">CCFEE 5714</strain>
    </source>
</reference>
<sequence>MSVASGEDYEHWPDDATQISGTSVAASGYNGHNGLRGYQYHPADDEKEAQPAPEPPKVQSIPYAYQPPAAAPQAPYMTCYPQPPQYAGYHPQQVACYPAPQYYGYPGQQAQAAAPPYGAPAMYVPAPVAAAEEEKPKKKKGEPRKWQGRTKAEVEEDNMKIAAREGAYAARKVEPQGLKEDQVVWVVGEDEEPVLQTYAMAKDLKGEWKSDPRYKDSWYFVREKTEEKKDEKEKKGEKKEKKCTCGGK</sequence>
<name>A0ACC3NEB1_9PEZI</name>
<evidence type="ECO:0000313" key="1">
    <source>
        <dbReference type="EMBL" id="KAK3714788.1"/>
    </source>
</evidence>
<accession>A0ACC3NEB1</accession>
<proteinExistence type="predicted"/>